<dbReference type="InterPro" id="IPR043143">
    <property type="entry name" value="Mal/L-sulf/L-lact_DH-like_NADP"/>
</dbReference>
<dbReference type="SUPFAM" id="SSF89733">
    <property type="entry name" value="L-sulfolactate dehydrogenase-like"/>
    <property type="match status" value="1"/>
</dbReference>
<evidence type="ECO:0000313" key="4">
    <source>
        <dbReference type="Proteomes" id="UP000199334"/>
    </source>
</evidence>
<dbReference type="STRING" id="237069.SAMN05216498_2431"/>
<dbReference type="PANTHER" id="PTHR11091">
    <property type="entry name" value="OXIDOREDUCTASE-RELATED"/>
    <property type="match status" value="1"/>
</dbReference>
<dbReference type="GO" id="GO:0016491">
    <property type="term" value="F:oxidoreductase activity"/>
    <property type="evidence" value="ECO:0007669"/>
    <property type="project" value="UniProtKB-KW"/>
</dbReference>
<dbReference type="Gene3D" id="3.30.1370.60">
    <property type="entry name" value="Hypothetical oxidoreductase yiak, domain 2"/>
    <property type="match status" value="1"/>
</dbReference>
<dbReference type="AlphaFoldDB" id="A0A1H0BY90"/>
<dbReference type="InterPro" id="IPR003767">
    <property type="entry name" value="Malate/L-lactate_DH-like"/>
</dbReference>
<dbReference type="PANTHER" id="PTHR11091:SF0">
    <property type="entry name" value="MALATE DEHYDROGENASE"/>
    <property type="match status" value="1"/>
</dbReference>
<evidence type="ECO:0000256" key="1">
    <source>
        <dbReference type="ARBA" id="ARBA00006056"/>
    </source>
</evidence>
<comment type="similarity">
    <text evidence="1">Belongs to the LDH2/MDH2 oxidoreductase family.</text>
</comment>
<protein>
    <submittedName>
        <fullName evidence="3">Malate/lactate/ureidoglycolate dehydrogenase, LDH2 family</fullName>
    </submittedName>
</protein>
<dbReference type="Gene3D" id="1.10.1530.10">
    <property type="match status" value="1"/>
</dbReference>
<dbReference type="InterPro" id="IPR036111">
    <property type="entry name" value="Mal/L-sulfo/L-lacto_DH-like_sf"/>
</dbReference>
<dbReference type="OrthoDB" id="9769447at2"/>
<dbReference type="Proteomes" id="UP000199334">
    <property type="component" value="Unassembled WGS sequence"/>
</dbReference>
<dbReference type="EMBL" id="FNIG01000005">
    <property type="protein sequence ID" value="SDN50450.1"/>
    <property type="molecule type" value="Genomic_DNA"/>
</dbReference>
<reference evidence="3 4" key="1">
    <citation type="submission" date="2016-10" db="EMBL/GenBank/DDBJ databases">
        <authorList>
            <person name="de Groot N.N."/>
        </authorList>
    </citation>
    <scope>NUCLEOTIDE SEQUENCE [LARGE SCALE GENOMIC DNA]</scope>
    <source>
        <strain evidence="3 4">CGMCC 1.3442</strain>
    </source>
</reference>
<dbReference type="Pfam" id="PF02615">
    <property type="entry name" value="Ldh_2"/>
    <property type="match status" value="1"/>
</dbReference>
<name>A0A1H0BY90_9BACI</name>
<organism evidence="3 4">
    <name type="scientific">Tenuibacillus multivorans</name>
    <dbReference type="NCBI Taxonomy" id="237069"/>
    <lineage>
        <taxon>Bacteria</taxon>
        <taxon>Bacillati</taxon>
        <taxon>Bacillota</taxon>
        <taxon>Bacilli</taxon>
        <taxon>Bacillales</taxon>
        <taxon>Bacillaceae</taxon>
        <taxon>Tenuibacillus</taxon>
    </lineage>
</organism>
<evidence type="ECO:0000256" key="2">
    <source>
        <dbReference type="ARBA" id="ARBA00023002"/>
    </source>
</evidence>
<gene>
    <name evidence="3" type="ORF">SAMN05216498_2431</name>
</gene>
<keyword evidence="2" id="KW-0560">Oxidoreductase</keyword>
<sequence length="357" mass="39084">MKVTKMDTNIRVNHEDLKQYVTEIFIGAGLNSRKSQMVAEHLTKANLRGIDSHGVTRVRNYTDRLRSGVVNHDQDVKIVKDSPAAALIDGCNQLGILTATDAMNIAIKKAKDNGIAIVGVKNSNHCGMLADYTQRAAEEDCVSLVTTNAPPNMAPWGGRERYFGTNPISYGIPGYQGKNIIFDMATSVVARGKIKLALKNNEEIPLGWAITKEGKPTTNPEEAMGGVVLPVGGPKGYGLAFYVEVLSGLLTGASFGPYLGRPEDLSTTQDIGHFFFVMRADVFEDIEVFKERMSQLSEDIKKVPLAQGFEKIYLPGEIEANHLIERKENGIPLSKGVLEELQSLGQVYNTKCKLSRV</sequence>
<keyword evidence="4" id="KW-1185">Reference proteome</keyword>
<dbReference type="InterPro" id="IPR043144">
    <property type="entry name" value="Mal/L-sulf/L-lact_DH-like_ah"/>
</dbReference>
<proteinExistence type="inferred from homology"/>
<evidence type="ECO:0000313" key="3">
    <source>
        <dbReference type="EMBL" id="SDN50450.1"/>
    </source>
</evidence>
<accession>A0A1H0BY90</accession>